<evidence type="ECO:0000313" key="2">
    <source>
        <dbReference type="EMBL" id="OCL01527.1"/>
    </source>
</evidence>
<dbReference type="CDD" id="cd00180">
    <property type="entry name" value="PKc"/>
    <property type="match status" value="1"/>
</dbReference>
<dbReference type="PROSITE" id="PS00108">
    <property type="entry name" value="PROTEIN_KINASE_ST"/>
    <property type="match status" value="1"/>
</dbReference>
<keyword evidence="2" id="KW-0808">Transferase</keyword>
<evidence type="ECO:0000313" key="3">
    <source>
        <dbReference type="Proteomes" id="UP000250140"/>
    </source>
</evidence>
<organism evidence="2 3">
    <name type="scientific">Glonium stellatum</name>
    <dbReference type="NCBI Taxonomy" id="574774"/>
    <lineage>
        <taxon>Eukaryota</taxon>
        <taxon>Fungi</taxon>
        <taxon>Dikarya</taxon>
        <taxon>Ascomycota</taxon>
        <taxon>Pezizomycotina</taxon>
        <taxon>Dothideomycetes</taxon>
        <taxon>Pleosporomycetidae</taxon>
        <taxon>Gloniales</taxon>
        <taxon>Gloniaceae</taxon>
        <taxon>Glonium</taxon>
    </lineage>
</organism>
<dbReference type="EMBL" id="KV751117">
    <property type="protein sequence ID" value="OCL01527.1"/>
    <property type="molecule type" value="Genomic_DNA"/>
</dbReference>
<dbReference type="Proteomes" id="UP000250140">
    <property type="component" value="Unassembled WGS sequence"/>
</dbReference>
<dbReference type="PANTHER" id="PTHR44167:SF24">
    <property type="entry name" value="SERINE_THREONINE-PROTEIN KINASE CHK2"/>
    <property type="match status" value="1"/>
</dbReference>
<reference evidence="2 3" key="1">
    <citation type="journal article" date="2016" name="Nat. Commun.">
        <title>Ectomycorrhizal ecology is imprinted in the genome of the dominant symbiotic fungus Cenococcum geophilum.</title>
        <authorList>
            <consortium name="DOE Joint Genome Institute"/>
            <person name="Peter M."/>
            <person name="Kohler A."/>
            <person name="Ohm R.A."/>
            <person name="Kuo A."/>
            <person name="Krutzmann J."/>
            <person name="Morin E."/>
            <person name="Arend M."/>
            <person name="Barry K.W."/>
            <person name="Binder M."/>
            <person name="Choi C."/>
            <person name="Clum A."/>
            <person name="Copeland A."/>
            <person name="Grisel N."/>
            <person name="Haridas S."/>
            <person name="Kipfer T."/>
            <person name="LaButti K."/>
            <person name="Lindquist E."/>
            <person name="Lipzen A."/>
            <person name="Maire R."/>
            <person name="Meier B."/>
            <person name="Mihaltcheva S."/>
            <person name="Molinier V."/>
            <person name="Murat C."/>
            <person name="Poggeler S."/>
            <person name="Quandt C.A."/>
            <person name="Sperisen C."/>
            <person name="Tritt A."/>
            <person name="Tisserant E."/>
            <person name="Crous P.W."/>
            <person name="Henrissat B."/>
            <person name="Nehls U."/>
            <person name="Egli S."/>
            <person name="Spatafora J.W."/>
            <person name="Grigoriev I.V."/>
            <person name="Martin F.M."/>
        </authorList>
    </citation>
    <scope>NUCLEOTIDE SEQUENCE [LARGE SCALE GENOMIC DNA]</scope>
    <source>
        <strain evidence="2 3">CBS 207.34</strain>
    </source>
</reference>
<dbReference type="AlphaFoldDB" id="A0A8E2EML3"/>
<dbReference type="InterPro" id="IPR000719">
    <property type="entry name" value="Prot_kinase_dom"/>
</dbReference>
<dbReference type="GO" id="GO:0044773">
    <property type="term" value="P:mitotic DNA damage checkpoint signaling"/>
    <property type="evidence" value="ECO:0007669"/>
    <property type="project" value="TreeGrafter"/>
</dbReference>
<dbReference type="GO" id="GO:0005634">
    <property type="term" value="C:nucleus"/>
    <property type="evidence" value="ECO:0007669"/>
    <property type="project" value="TreeGrafter"/>
</dbReference>
<keyword evidence="3" id="KW-1185">Reference proteome</keyword>
<dbReference type="Pfam" id="PF00069">
    <property type="entry name" value="Pkinase"/>
    <property type="match status" value="1"/>
</dbReference>
<name>A0A8E2EML3_9PEZI</name>
<dbReference type="GO" id="GO:0005524">
    <property type="term" value="F:ATP binding"/>
    <property type="evidence" value="ECO:0007669"/>
    <property type="project" value="InterPro"/>
</dbReference>
<protein>
    <submittedName>
        <fullName evidence="2">Kinase-like protein</fullName>
    </submittedName>
</protein>
<dbReference type="GO" id="GO:0004674">
    <property type="term" value="F:protein serine/threonine kinase activity"/>
    <property type="evidence" value="ECO:0007669"/>
    <property type="project" value="TreeGrafter"/>
</dbReference>
<proteinExistence type="predicted"/>
<sequence>MARICLILDICDRRDLAIFFVPARALDSSLPLSQKDLDKVIGQSGDERFVQSFITEQFRALPPRWNKGSHIKFESEDPLPLKVLGNLGSGSQGVVDKVELIGSYICARKIWRGVSKEIRDQFFKEINLLKRLNPHQHHVVEIFATYTRGRGLGMLMLPVADRDLWSILEESEPQRRTFIADEDPRKTLECLCMGLTHIHQLQIRHQDIKPQNILLRNGRFFYTDFSLSKDVSGLTDSVTEGIYPGTPKYRAPEVNSWEPRGRAADVFSLGCVLMEVWSVLNGYGCDKHDDRSFSSLSPFSQNIPAVMDWIGGQKKDARERRKMKVILRSLTLGVPDSREVIQREFFCSNCLLLTNTIRGTQIDPEAVEPGVVGGWSAYCTQAGESSVENYVEEMVPSVGVESQDMKDIGEDLNGKHEEPNAVEEDGTNETLTEKLSIMVGKLWGKAYGFTTFIPTQEIIRCFAQ</sequence>
<dbReference type="SUPFAM" id="SSF56112">
    <property type="entry name" value="Protein kinase-like (PK-like)"/>
    <property type="match status" value="1"/>
</dbReference>
<keyword evidence="2" id="KW-0418">Kinase</keyword>
<dbReference type="PROSITE" id="PS50011">
    <property type="entry name" value="PROTEIN_KINASE_DOM"/>
    <property type="match status" value="1"/>
</dbReference>
<dbReference type="PANTHER" id="PTHR44167">
    <property type="entry name" value="OVARIAN-SPECIFIC SERINE/THREONINE-PROTEIN KINASE LOK-RELATED"/>
    <property type="match status" value="1"/>
</dbReference>
<gene>
    <name evidence="2" type="ORF">AOQ84DRAFT_383641</name>
</gene>
<evidence type="ECO:0000259" key="1">
    <source>
        <dbReference type="PROSITE" id="PS50011"/>
    </source>
</evidence>
<accession>A0A8E2EML3</accession>
<feature type="domain" description="Protein kinase" evidence="1">
    <location>
        <begin position="81"/>
        <end position="352"/>
    </location>
</feature>
<dbReference type="OrthoDB" id="4062651at2759"/>
<dbReference type="InterPro" id="IPR008271">
    <property type="entry name" value="Ser/Thr_kinase_AS"/>
</dbReference>
<dbReference type="SMART" id="SM00220">
    <property type="entry name" value="S_TKc"/>
    <property type="match status" value="1"/>
</dbReference>
<dbReference type="InterPro" id="IPR011009">
    <property type="entry name" value="Kinase-like_dom_sf"/>
</dbReference>
<dbReference type="Gene3D" id="1.10.510.10">
    <property type="entry name" value="Transferase(Phosphotransferase) domain 1"/>
    <property type="match status" value="1"/>
</dbReference>
<dbReference type="GO" id="GO:0005737">
    <property type="term" value="C:cytoplasm"/>
    <property type="evidence" value="ECO:0007669"/>
    <property type="project" value="TreeGrafter"/>
</dbReference>